<dbReference type="CDD" id="cd12046">
    <property type="entry name" value="SH3_p67phox_C"/>
    <property type="match status" value="1"/>
</dbReference>
<evidence type="ECO:0000256" key="8">
    <source>
        <dbReference type="PROSITE-ProRule" id="PRU00339"/>
    </source>
</evidence>
<evidence type="ECO:0000256" key="4">
    <source>
        <dbReference type="ARBA" id="ARBA00022490"/>
    </source>
</evidence>
<feature type="domain" description="PB1" evidence="11">
    <location>
        <begin position="392"/>
        <end position="470"/>
    </location>
</feature>
<reference evidence="13" key="1">
    <citation type="submission" date="2011-08" db="EMBL/GenBank/DDBJ databases">
        <title>The draft genome of Latimeria chalumnae.</title>
        <authorList>
            <person name="Di Palma F."/>
            <person name="Alfoldi J."/>
            <person name="Johnson J."/>
            <person name="Berlin A."/>
            <person name="Gnerre S."/>
            <person name="Jaffe D."/>
            <person name="MacCallum I."/>
            <person name="Young S."/>
            <person name="Walker B.J."/>
            <person name="Lander E."/>
            <person name="Lindblad-Toh K."/>
        </authorList>
    </citation>
    <scope>NUCLEOTIDE SEQUENCE [LARGE SCALE GENOMIC DNA]</scope>
    <source>
        <strain evidence="13">Wild caught</strain>
    </source>
</reference>
<gene>
    <name evidence="12" type="primary">NCF2</name>
</gene>
<keyword evidence="4" id="KW-0963">Cytoplasm</keyword>
<evidence type="ECO:0000256" key="7">
    <source>
        <dbReference type="PROSITE-ProRule" id="PRU00192"/>
    </source>
</evidence>
<dbReference type="SMART" id="SM00666">
    <property type="entry name" value="PB1"/>
    <property type="match status" value="1"/>
</dbReference>
<dbReference type="PROSITE" id="PS50005">
    <property type="entry name" value="TPR"/>
    <property type="match status" value="1"/>
</dbReference>
<dbReference type="Gene3D" id="2.30.30.40">
    <property type="entry name" value="SH3 Domains"/>
    <property type="match status" value="2"/>
</dbReference>
<dbReference type="SUPFAM" id="SSF50044">
    <property type="entry name" value="SH3-domain"/>
    <property type="match status" value="2"/>
</dbReference>
<dbReference type="SMART" id="SM00326">
    <property type="entry name" value="SH3"/>
    <property type="match status" value="2"/>
</dbReference>
<evidence type="ECO:0000259" key="10">
    <source>
        <dbReference type="PROSITE" id="PS50002"/>
    </source>
</evidence>
<dbReference type="GeneTree" id="ENSGT00530000063843"/>
<feature type="region of interest" description="Disordered" evidence="9">
    <location>
        <begin position="342"/>
        <end position="362"/>
    </location>
</feature>
<accession>H3A0P6</accession>
<dbReference type="PROSITE" id="PS51745">
    <property type="entry name" value="PB1"/>
    <property type="match status" value="1"/>
</dbReference>
<dbReference type="Pfam" id="PF14604">
    <property type="entry name" value="SH3_9"/>
    <property type="match status" value="1"/>
</dbReference>
<dbReference type="Bgee" id="ENSLACG00000002874">
    <property type="expression patterns" value="Expressed in post-anal tail muscle and 2 other cell types or tissues"/>
</dbReference>
<dbReference type="InParanoid" id="H3A0P6"/>
<protein>
    <submittedName>
        <fullName evidence="12">Neutrophil cytosolic factor 2</fullName>
    </submittedName>
</protein>
<dbReference type="PROSITE" id="PS50002">
    <property type="entry name" value="SH3"/>
    <property type="match status" value="2"/>
</dbReference>
<comment type="subcellular location">
    <subcellularLocation>
        <location evidence="1">Cytoplasm</location>
    </subcellularLocation>
</comment>
<evidence type="ECO:0000256" key="1">
    <source>
        <dbReference type="ARBA" id="ARBA00004496"/>
    </source>
</evidence>
<evidence type="ECO:0000256" key="5">
    <source>
        <dbReference type="ARBA" id="ARBA00022737"/>
    </source>
</evidence>
<dbReference type="InterPro" id="IPR001452">
    <property type="entry name" value="SH3_domain"/>
</dbReference>
<feature type="domain" description="SH3" evidence="10">
    <location>
        <begin position="497"/>
        <end position="556"/>
    </location>
</feature>
<dbReference type="PRINTS" id="PR00452">
    <property type="entry name" value="SH3DOMAIN"/>
</dbReference>
<dbReference type="GO" id="GO:0042554">
    <property type="term" value="P:superoxide anion generation"/>
    <property type="evidence" value="ECO:0007669"/>
    <property type="project" value="TreeGrafter"/>
</dbReference>
<dbReference type="InterPro" id="IPR019734">
    <property type="entry name" value="TPR_rpt"/>
</dbReference>
<dbReference type="AlphaFoldDB" id="H3A0P6"/>
<evidence type="ECO:0000256" key="9">
    <source>
        <dbReference type="SAM" id="MobiDB-lite"/>
    </source>
</evidence>
<dbReference type="InterPro" id="IPR011990">
    <property type="entry name" value="TPR-like_helical_dom_sf"/>
</dbReference>
<dbReference type="PANTHER" id="PTHR15175">
    <property type="entry name" value="NEUTROPHIL CYTOSOLIC FACTOR 2, NEUTROPHIL NADPH OXIDASE FACTOR 2"/>
    <property type="match status" value="1"/>
</dbReference>
<evidence type="ECO:0000313" key="13">
    <source>
        <dbReference type="Proteomes" id="UP000008672"/>
    </source>
</evidence>
<dbReference type="Ensembl" id="ENSLACT00000003247.1">
    <property type="protein sequence ID" value="ENSLACP00000003217.1"/>
    <property type="gene ID" value="ENSLACG00000002874.1"/>
</dbReference>
<dbReference type="PANTHER" id="PTHR15175:SF3">
    <property type="entry name" value="NEUTROPHIL CYTOSOL FACTOR 2"/>
    <property type="match status" value="1"/>
</dbReference>
<dbReference type="Gene3D" id="1.25.40.10">
    <property type="entry name" value="Tetratricopeptide repeat domain"/>
    <property type="match status" value="1"/>
</dbReference>
<keyword evidence="6 8" id="KW-0802">TPR repeat</keyword>
<dbReference type="GO" id="GO:0016176">
    <property type="term" value="F:superoxide-generating NADPH oxidase activator activity"/>
    <property type="evidence" value="ECO:0007669"/>
    <property type="project" value="InterPro"/>
</dbReference>
<dbReference type="HOGENOM" id="CLU_041290_0_0_1"/>
<dbReference type="EMBL" id="AFYH01161897">
    <property type="status" value="NOT_ANNOTATED_CDS"/>
    <property type="molecule type" value="Genomic_DNA"/>
</dbReference>
<dbReference type="FunFam" id="1.25.40.10:FF:000017">
    <property type="entry name" value="NADPH oxidase regulator NoxR"/>
    <property type="match status" value="1"/>
</dbReference>
<feature type="domain" description="SH3" evidence="10">
    <location>
        <begin position="278"/>
        <end position="337"/>
    </location>
</feature>
<dbReference type="FunFam" id="3.10.20.90:FF:000141">
    <property type="entry name" value="Neutrophil cytosol factor 2"/>
    <property type="match status" value="1"/>
</dbReference>
<keyword evidence="5" id="KW-0677">Repeat</keyword>
<proteinExistence type="inferred from homology"/>
<reference evidence="12" key="3">
    <citation type="submission" date="2025-09" db="UniProtKB">
        <authorList>
            <consortium name="Ensembl"/>
        </authorList>
    </citation>
    <scope>IDENTIFICATION</scope>
</reference>
<evidence type="ECO:0000259" key="11">
    <source>
        <dbReference type="PROSITE" id="PS51745"/>
    </source>
</evidence>
<dbReference type="SUPFAM" id="SSF48452">
    <property type="entry name" value="TPR-like"/>
    <property type="match status" value="1"/>
</dbReference>
<dbReference type="InterPro" id="IPR036028">
    <property type="entry name" value="SH3-like_dom_sf"/>
</dbReference>
<evidence type="ECO:0000313" key="12">
    <source>
        <dbReference type="Ensembl" id="ENSLACP00000003217.1"/>
    </source>
</evidence>
<organism evidence="12 13">
    <name type="scientific">Latimeria chalumnae</name>
    <name type="common">Coelacanth</name>
    <dbReference type="NCBI Taxonomy" id="7897"/>
    <lineage>
        <taxon>Eukaryota</taxon>
        <taxon>Metazoa</taxon>
        <taxon>Chordata</taxon>
        <taxon>Craniata</taxon>
        <taxon>Vertebrata</taxon>
        <taxon>Euteleostomi</taxon>
        <taxon>Coelacanthiformes</taxon>
        <taxon>Coelacanthidae</taxon>
        <taxon>Latimeria</taxon>
    </lineage>
</organism>
<keyword evidence="13" id="KW-1185">Reference proteome</keyword>
<dbReference type="InterPro" id="IPR000270">
    <property type="entry name" value="PB1_dom"/>
</dbReference>
<dbReference type="EMBL" id="AFYH01161898">
    <property type="status" value="NOT_ANNOTATED_CDS"/>
    <property type="molecule type" value="Genomic_DNA"/>
</dbReference>
<dbReference type="STRING" id="7897.ENSLACP00000003217"/>
<dbReference type="InterPro" id="IPR053793">
    <property type="entry name" value="PB1-like"/>
</dbReference>
<dbReference type="GO" id="GO:0045730">
    <property type="term" value="P:respiratory burst"/>
    <property type="evidence" value="ECO:0007669"/>
    <property type="project" value="InterPro"/>
</dbReference>
<keyword evidence="3 7" id="KW-0728">SH3 domain</keyword>
<comment type="similarity">
    <text evidence="2">Belongs to the NCF2/NOXA1 family.</text>
</comment>
<evidence type="ECO:0000256" key="2">
    <source>
        <dbReference type="ARBA" id="ARBA00008051"/>
    </source>
</evidence>
<dbReference type="Gene3D" id="3.10.20.90">
    <property type="entry name" value="Phosphatidylinositol 3-kinase Catalytic Subunit, Chain A, domain 1"/>
    <property type="match status" value="1"/>
</dbReference>
<dbReference type="Pfam" id="PF00018">
    <property type="entry name" value="SH3_1"/>
    <property type="match status" value="1"/>
</dbReference>
<dbReference type="Proteomes" id="UP000008672">
    <property type="component" value="Unassembled WGS sequence"/>
</dbReference>
<sequence length="568" mass="64538">LTMSLVETIKLWDEGVAAADMKDWGKALASFSAIQEPNSKIFFNMGCLYLILGKLDQAEWVFDNSIAKDEHLAVAFFQRGITFYKMEKYEEALRDFEESFNQLRGNQLIDYKILGLRYKLYACEVLYNGALAHAQLKNWRRAEENLVKAQQLKMEPRHSNVDHALEAVKKEKVFKAVELPPGNIFRPKQQHVAQLEKKDYLGKAKVVASIVDKDEFSGFAPLQPQIPHCDIKEAAPQIKAPEKLHLGSFFFFFFLLLPPFPTTTTTTTTTISNHQRALEGIPHQVLYEFVPETSKELTLMPGNIVFLLEKGKDNWATVVFNGKQGLVPYNYLESIGLKKSSDHLQTQEEKDENIPPLPSLPPPERPSHLYLQALYSGSIEVTINRSKSTPLWYIVKVHFSYTIVVRVKPGLGYDDLMEVVCKKLQQPKEKISLSYRQKESGELFPVTEADMKSMWNQAKNGCLTVWCSTVEVRGQDREHCSPDLTEGEDKENSPGQKSDTYVTAIFNYQSTAPEDLEFQEGDLITVLSKVNEDWLEGQCNGRVGVFPASFVKDKDFTHMSLESSTKVV</sequence>
<evidence type="ECO:0000256" key="3">
    <source>
        <dbReference type="ARBA" id="ARBA00022443"/>
    </source>
</evidence>
<dbReference type="SUPFAM" id="SSF54277">
    <property type="entry name" value="CAD &amp; PB1 domains"/>
    <property type="match status" value="1"/>
</dbReference>
<dbReference type="eggNOG" id="KOG4225">
    <property type="taxonomic scope" value="Eukaryota"/>
</dbReference>
<evidence type="ECO:0000256" key="6">
    <source>
        <dbReference type="ARBA" id="ARBA00022803"/>
    </source>
</evidence>
<dbReference type="GO" id="GO:0043020">
    <property type="term" value="C:NADPH oxidase complex"/>
    <property type="evidence" value="ECO:0007669"/>
    <property type="project" value="InterPro"/>
</dbReference>
<feature type="repeat" description="TPR" evidence="8">
    <location>
        <begin position="73"/>
        <end position="106"/>
    </location>
</feature>
<dbReference type="InterPro" id="IPR051864">
    <property type="entry name" value="NCF2_NOXA1"/>
</dbReference>
<reference evidence="12" key="2">
    <citation type="submission" date="2025-08" db="UniProtKB">
        <authorList>
            <consortium name="Ensembl"/>
        </authorList>
    </citation>
    <scope>IDENTIFICATION</scope>
</reference>
<dbReference type="InterPro" id="IPR034889">
    <property type="entry name" value="NCF2_SH3"/>
</dbReference>
<dbReference type="SMART" id="SM00028">
    <property type="entry name" value="TPR"/>
    <property type="match status" value="3"/>
</dbReference>
<dbReference type="PRINTS" id="PR00499">
    <property type="entry name" value="P67PHOX"/>
</dbReference>
<dbReference type="FunCoup" id="H3A0P6">
    <property type="interactions" value="235"/>
</dbReference>
<dbReference type="OMA" id="YATMEDW"/>
<name>H3A0P6_LATCH</name>
<dbReference type="Pfam" id="PF00564">
    <property type="entry name" value="PB1"/>
    <property type="match status" value="1"/>
</dbReference>
<dbReference type="GO" id="GO:0006909">
    <property type="term" value="P:phagocytosis"/>
    <property type="evidence" value="ECO:0007669"/>
    <property type="project" value="InterPro"/>
</dbReference>
<dbReference type="GO" id="GO:0005737">
    <property type="term" value="C:cytoplasm"/>
    <property type="evidence" value="ECO:0007669"/>
    <property type="project" value="UniProtKB-SubCell"/>
</dbReference>